<accession>A0A498LVL9</accession>
<evidence type="ECO:0000313" key="1">
    <source>
        <dbReference type="EMBL" id="RXN12499.1"/>
    </source>
</evidence>
<dbReference type="EMBL" id="QBIY01013044">
    <property type="protein sequence ID" value="RXN12499.1"/>
    <property type="molecule type" value="Genomic_DNA"/>
</dbReference>
<sequence>MDLRSFPPTTVKGRRPDCNSCELYASRETGITDFAQSFRTAALGLGCEEAALKEFLNLGLDDPLPQREMEGLRGFHYWGVVDYVGYRSLVMSCLFESNIVFPEMPHVDPNVLRGGGSLPVSYSQAKVEEESS</sequence>
<keyword evidence="3" id="KW-1185">Reference proteome</keyword>
<name>A0A498LVL9_LABRO</name>
<reference evidence="1 3" key="1">
    <citation type="submission" date="2018-03" db="EMBL/GenBank/DDBJ databases">
        <title>Draft genome sequence of Rohu Carp (Labeo rohita).</title>
        <authorList>
            <person name="Das P."/>
            <person name="Kushwaha B."/>
            <person name="Joshi C.G."/>
            <person name="Kumar D."/>
            <person name="Nagpure N.S."/>
            <person name="Sahoo L."/>
            <person name="Das S.P."/>
            <person name="Bit A."/>
            <person name="Patnaik S."/>
            <person name="Meher P.K."/>
            <person name="Jayasankar P."/>
            <person name="Koringa P.G."/>
            <person name="Patel N.V."/>
            <person name="Hinsu A.T."/>
            <person name="Kumar R."/>
            <person name="Pandey M."/>
            <person name="Agarwal S."/>
            <person name="Srivastava S."/>
            <person name="Singh M."/>
            <person name="Iquebal M.A."/>
            <person name="Jaiswal S."/>
            <person name="Angadi U.B."/>
            <person name="Kumar N."/>
            <person name="Raza M."/>
            <person name="Shah T.M."/>
            <person name="Rai A."/>
            <person name="Jena J.K."/>
        </authorList>
    </citation>
    <scope>NUCLEOTIDE SEQUENCE [LARGE SCALE GENOMIC DNA]</scope>
    <source>
        <strain evidence="1">DASCIFA01</strain>
        <tissue evidence="1">Testis</tissue>
    </source>
</reference>
<evidence type="ECO:0000313" key="3">
    <source>
        <dbReference type="Proteomes" id="UP000290572"/>
    </source>
</evidence>
<evidence type="ECO:0000313" key="2">
    <source>
        <dbReference type="EMBL" id="RXN37429.1"/>
    </source>
</evidence>
<organism evidence="1 3">
    <name type="scientific">Labeo rohita</name>
    <name type="common">Indian major carp</name>
    <name type="synonym">Cyprinus rohita</name>
    <dbReference type="NCBI Taxonomy" id="84645"/>
    <lineage>
        <taxon>Eukaryota</taxon>
        <taxon>Metazoa</taxon>
        <taxon>Chordata</taxon>
        <taxon>Craniata</taxon>
        <taxon>Vertebrata</taxon>
        <taxon>Euteleostomi</taxon>
        <taxon>Actinopterygii</taxon>
        <taxon>Neopterygii</taxon>
        <taxon>Teleostei</taxon>
        <taxon>Ostariophysi</taxon>
        <taxon>Cypriniformes</taxon>
        <taxon>Cyprinidae</taxon>
        <taxon>Labeoninae</taxon>
        <taxon>Labeonini</taxon>
        <taxon>Labeo</taxon>
    </lineage>
</organism>
<dbReference type="Proteomes" id="UP000290572">
    <property type="component" value="Unassembled WGS sequence"/>
</dbReference>
<dbReference type="AlphaFoldDB" id="A0A498LVL9"/>
<gene>
    <name evidence="2" type="ORF">ROHU_002073</name>
    <name evidence="1" type="ORF">ROHU_029539</name>
</gene>
<dbReference type="EMBL" id="QBIY01005866">
    <property type="protein sequence ID" value="RXN37429.1"/>
    <property type="molecule type" value="Genomic_DNA"/>
</dbReference>
<protein>
    <submittedName>
        <fullName evidence="1">Proteoglycan 4-like protein</fullName>
    </submittedName>
</protein>
<comment type="caution">
    <text evidence="1">The sequence shown here is derived from an EMBL/GenBank/DDBJ whole genome shotgun (WGS) entry which is preliminary data.</text>
</comment>
<proteinExistence type="predicted"/>